<organism evidence="3 4">
    <name type="scientific">Natronoglycomyces albus</name>
    <dbReference type="NCBI Taxonomy" id="2811108"/>
    <lineage>
        <taxon>Bacteria</taxon>
        <taxon>Bacillati</taxon>
        <taxon>Actinomycetota</taxon>
        <taxon>Actinomycetes</taxon>
        <taxon>Glycomycetales</taxon>
        <taxon>Glycomycetaceae</taxon>
        <taxon>Natronoglycomyces</taxon>
    </lineage>
</organism>
<gene>
    <name evidence="3" type="ORF">JQS30_16520</name>
</gene>
<keyword evidence="1" id="KW-0723">Serine/threonine-protein kinase</keyword>
<keyword evidence="1" id="KW-0418">Kinase</keyword>
<dbReference type="PANTHER" id="PTHR35526:SF3">
    <property type="entry name" value="ANTI-SIGMA-F FACTOR RSBW"/>
    <property type="match status" value="1"/>
</dbReference>
<accession>A0A895XJX9</accession>
<keyword evidence="3" id="KW-0547">Nucleotide-binding</keyword>
<evidence type="ECO:0000256" key="1">
    <source>
        <dbReference type="ARBA" id="ARBA00022527"/>
    </source>
</evidence>
<dbReference type="Pfam" id="PF13581">
    <property type="entry name" value="HATPase_c_2"/>
    <property type="match status" value="1"/>
</dbReference>
<dbReference type="InterPro" id="IPR036890">
    <property type="entry name" value="HATPase_C_sf"/>
</dbReference>
<sequence>MPHHATATAMTRSWIRQHLPAVTSDALDDLQAVATELVSNAIRHAQALPGNKLWIQCRADEDHVEFSVVDGGSGSTPVVRPVNLESADGRGLFIVAHLADEWGARCQAGGRKEVWARVKL</sequence>
<dbReference type="Gene3D" id="3.30.565.10">
    <property type="entry name" value="Histidine kinase-like ATPase, C-terminal domain"/>
    <property type="match status" value="1"/>
</dbReference>
<dbReference type="Proteomes" id="UP000662939">
    <property type="component" value="Chromosome"/>
</dbReference>
<dbReference type="AlphaFoldDB" id="A0A895XJX9"/>
<dbReference type="GO" id="GO:0005524">
    <property type="term" value="F:ATP binding"/>
    <property type="evidence" value="ECO:0007669"/>
    <property type="project" value="UniProtKB-KW"/>
</dbReference>
<dbReference type="InterPro" id="IPR003594">
    <property type="entry name" value="HATPase_dom"/>
</dbReference>
<dbReference type="InterPro" id="IPR050267">
    <property type="entry name" value="Anti-sigma-factor_SerPK"/>
</dbReference>
<name>A0A895XJX9_9ACTN</name>
<evidence type="ECO:0000259" key="2">
    <source>
        <dbReference type="Pfam" id="PF13581"/>
    </source>
</evidence>
<proteinExistence type="predicted"/>
<evidence type="ECO:0000313" key="4">
    <source>
        <dbReference type="Proteomes" id="UP000662939"/>
    </source>
</evidence>
<keyword evidence="1" id="KW-0808">Transferase</keyword>
<protein>
    <submittedName>
        <fullName evidence="3">ATP-binding protein</fullName>
    </submittedName>
</protein>
<dbReference type="PANTHER" id="PTHR35526">
    <property type="entry name" value="ANTI-SIGMA-F FACTOR RSBW-RELATED"/>
    <property type="match status" value="1"/>
</dbReference>
<dbReference type="KEGG" id="nav:JQS30_16520"/>
<keyword evidence="4" id="KW-1185">Reference proteome</keyword>
<reference evidence="3" key="1">
    <citation type="submission" date="2021-02" db="EMBL/GenBank/DDBJ databases">
        <title>Natronoglycomyces albus gen. nov., sp. nov, a haloalkaliphilic actinobacterium from a soda solonchak soil.</title>
        <authorList>
            <person name="Sorokin D.Y."/>
            <person name="Khijniak T.V."/>
            <person name="Zakharycheva A.P."/>
            <person name="Boueva O.V."/>
            <person name="Ariskina E.V."/>
            <person name="Hahnke R.L."/>
            <person name="Bunk B."/>
            <person name="Sproer C."/>
            <person name="Schumann P."/>
            <person name="Evtushenko L.I."/>
            <person name="Kublanov I.V."/>
        </authorList>
    </citation>
    <scope>NUCLEOTIDE SEQUENCE</scope>
    <source>
        <strain evidence="3">DSM 106290</strain>
    </source>
</reference>
<dbReference type="SUPFAM" id="SSF55874">
    <property type="entry name" value="ATPase domain of HSP90 chaperone/DNA topoisomerase II/histidine kinase"/>
    <property type="match status" value="1"/>
</dbReference>
<dbReference type="RefSeq" id="WP_213171335.1">
    <property type="nucleotide sequence ID" value="NZ_CP070496.1"/>
</dbReference>
<keyword evidence="3" id="KW-0067">ATP-binding</keyword>
<dbReference type="CDD" id="cd16936">
    <property type="entry name" value="HATPase_RsbW-like"/>
    <property type="match status" value="1"/>
</dbReference>
<dbReference type="GO" id="GO:0004674">
    <property type="term" value="F:protein serine/threonine kinase activity"/>
    <property type="evidence" value="ECO:0007669"/>
    <property type="project" value="UniProtKB-KW"/>
</dbReference>
<dbReference type="EMBL" id="CP070496">
    <property type="protein sequence ID" value="QSB05327.1"/>
    <property type="molecule type" value="Genomic_DNA"/>
</dbReference>
<feature type="domain" description="Histidine kinase/HSP90-like ATPase" evidence="2">
    <location>
        <begin position="5"/>
        <end position="116"/>
    </location>
</feature>
<evidence type="ECO:0000313" key="3">
    <source>
        <dbReference type="EMBL" id="QSB05327.1"/>
    </source>
</evidence>